<evidence type="ECO:0000256" key="1">
    <source>
        <dbReference type="SAM" id="MobiDB-lite"/>
    </source>
</evidence>
<accession>A0A0D2BGR7</accession>
<reference evidence="2 3" key="1">
    <citation type="submission" date="2015-01" db="EMBL/GenBank/DDBJ databases">
        <title>The Genome Sequence of Exophiala oligosperma CBS72588.</title>
        <authorList>
            <consortium name="The Broad Institute Genomics Platform"/>
            <person name="Cuomo C."/>
            <person name="de Hoog S."/>
            <person name="Gorbushina A."/>
            <person name="Stielow B."/>
            <person name="Teixiera M."/>
            <person name="Abouelleil A."/>
            <person name="Chapman S.B."/>
            <person name="Priest M."/>
            <person name="Young S.K."/>
            <person name="Wortman J."/>
            <person name="Nusbaum C."/>
            <person name="Birren B."/>
        </authorList>
    </citation>
    <scope>NUCLEOTIDE SEQUENCE [LARGE SCALE GENOMIC DNA]</scope>
    <source>
        <strain evidence="2 3">CBS 72588</strain>
    </source>
</reference>
<name>A0A0D2BGR7_9EURO</name>
<evidence type="ECO:0008006" key="4">
    <source>
        <dbReference type="Google" id="ProtNLM"/>
    </source>
</evidence>
<dbReference type="HOGENOM" id="CLU_1049851_0_0_1"/>
<proteinExistence type="predicted"/>
<dbReference type="VEuPathDB" id="FungiDB:PV06_11102"/>
<protein>
    <recommendedName>
        <fullName evidence="4">Transcription factor domain-containing protein</fullName>
    </recommendedName>
</protein>
<dbReference type="AlphaFoldDB" id="A0A0D2BGR7"/>
<dbReference type="RefSeq" id="XP_016256903.1">
    <property type="nucleotide sequence ID" value="XM_016412722.1"/>
</dbReference>
<dbReference type="PANTHER" id="PTHR47256">
    <property type="entry name" value="ZN(II)2CYS6 TRANSCRIPTION FACTOR (EUROFUNG)-RELATED"/>
    <property type="match status" value="1"/>
</dbReference>
<dbReference type="OrthoDB" id="2593732at2759"/>
<sequence>MVWKEKVEEWESDQKLLFDLMEAIRNGDNSQVENLISIIRTNTSNEQVSNYIATNSPHAAEEGSPCKASTSQQLPQSPKSRLFRATLGTASPLFRVPAKPWATVTDDDGLVSHLLSLWFTWRHWCYPFIDRDTFVSAMQSGHETSGVCTAALVNMILSDACFDYDILDNNHIHPSDEKPLQDLFYEEAKRYAETTAQKRSLPSIQFMAVQWILENHGLDRLANVIMQDMTDHLKQFNKPSRRQEARARPGKEPISGAQQLSQCTS</sequence>
<gene>
    <name evidence="2" type="ORF">PV06_11102</name>
</gene>
<feature type="compositionally biased region" description="Basic and acidic residues" evidence="1">
    <location>
        <begin position="241"/>
        <end position="251"/>
    </location>
</feature>
<dbReference type="PANTHER" id="PTHR47256:SF1">
    <property type="entry name" value="ZN(II)2CYS6 TRANSCRIPTION FACTOR (EUROFUNG)"/>
    <property type="match status" value="1"/>
</dbReference>
<dbReference type="CDD" id="cd12148">
    <property type="entry name" value="fungal_TF_MHR"/>
    <property type="match status" value="1"/>
</dbReference>
<evidence type="ECO:0000313" key="3">
    <source>
        <dbReference type="Proteomes" id="UP000053342"/>
    </source>
</evidence>
<dbReference type="Proteomes" id="UP000053342">
    <property type="component" value="Unassembled WGS sequence"/>
</dbReference>
<evidence type="ECO:0000313" key="2">
    <source>
        <dbReference type="EMBL" id="KIW36687.1"/>
    </source>
</evidence>
<feature type="compositionally biased region" description="Polar residues" evidence="1">
    <location>
        <begin position="67"/>
        <end position="76"/>
    </location>
</feature>
<dbReference type="InterPro" id="IPR053187">
    <property type="entry name" value="Notoamide_regulator"/>
</dbReference>
<dbReference type="EMBL" id="KN847350">
    <property type="protein sequence ID" value="KIW36687.1"/>
    <property type="molecule type" value="Genomic_DNA"/>
</dbReference>
<dbReference type="GeneID" id="27363176"/>
<feature type="compositionally biased region" description="Polar residues" evidence="1">
    <location>
        <begin position="256"/>
        <end position="265"/>
    </location>
</feature>
<feature type="region of interest" description="Disordered" evidence="1">
    <location>
        <begin position="56"/>
        <end position="76"/>
    </location>
</feature>
<keyword evidence="3" id="KW-1185">Reference proteome</keyword>
<organism evidence="2 3">
    <name type="scientific">Exophiala oligosperma</name>
    <dbReference type="NCBI Taxonomy" id="215243"/>
    <lineage>
        <taxon>Eukaryota</taxon>
        <taxon>Fungi</taxon>
        <taxon>Dikarya</taxon>
        <taxon>Ascomycota</taxon>
        <taxon>Pezizomycotina</taxon>
        <taxon>Eurotiomycetes</taxon>
        <taxon>Chaetothyriomycetidae</taxon>
        <taxon>Chaetothyriales</taxon>
        <taxon>Herpotrichiellaceae</taxon>
        <taxon>Exophiala</taxon>
    </lineage>
</organism>
<feature type="region of interest" description="Disordered" evidence="1">
    <location>
        <begin position="237"/>
        <end position="265"/>
    </location>
</feature>